<dbReference type="Gramene" id="OMERI12G07610.1">
    <property type="protein sequence ID" value="OMERI12G07610.1"/>
    <property type="gene ID" value="OMERI12G07610"/>
</dbReference>
<dbReference type="HOGENOM" id="CLU_2926627_0_0_1"/>
<reference evidence="1" key="1">
    <citation type="submission" date="2015-04" db="UniProtKB">
        <authorList>
            <consortium name="EnsemblPlants"/>
        </authorList>
    </citation>
    <scope>IDENTIFICATION</scope>
</reference>
<protein>
    <submittedName>
        <fullName evidence="1">Uncharacterized protein</fullName>
    </submittedName>
</protein>
<evidence type="ECO:0000313" key="2">
    <source>
        <dbReference type="Proteomes" id="UP000008021"/>
    </source>
</evidence>
<organism evidence="1">
    <name type="scientific">Oryza meridionalis</name>
    <dbReference type="NCBI Taxonomy" id="40149"/>
    <lineage>
        <taxon>Eukaryota</taxon>
        <taxon>Viridiplantae</taxon>
        <taxon>Streptophyta</taxon>
        <taxon>Embryophyta</taxon>
        <taxon>Tracheophyta</taxon>
        <taxon>Spermatophyta</taxon>
        <taxon>Magnoliopsida</taxon>
        <taxon>Liliopsida</taxon>
        <taxon>Poales</taxon>
        <taxon>Poaceae</taxon>
        <taxon>BOP clade</taxon>
        <taxon>Oryzoideae</taxon>
        <taxon>Oryzeae</taxon>
        <taxon>Oryzinae</taxon>
        <taxon>Oryza</taxon>
    </lineage>
</organism>
<name>A0A0E0FBV9_9ORYZ</name>
<keyword evidence="2" id="KW-1185">Reference proteome</keyword>
<reference evidence="1" key="2">
    <citation type="submission" date="2018-05" db="EMBL/GenBank/DDBJ databases">
        <title>OmerRS3 (Oryza meridionalis Reference Sequence Version 3).</title>
        <authorList>
            <person name="Zhang J."/>
            <person name="Kudrna D."/>
            <person name="Lee S."/>
            <person name="Talag J."/>
            <person name="Welchert J."/>
            <person name="Wing R.A."/>
        </authorList>
    </citation>
    <scope>NUCLEOTIDE SEQUENCE [LARGE SCALE GENOMIC DNA]</scope>
    <source>
        <strain evidence="1">cv. OR44</strain>
    </source>
</reference>
<evidence type="ECO:0000313" key="1">
    <source>
        <dbReference type="EnsemblPlants" id="OMERI12G07610.1"/>
    </source>
</evidence>
<dbReference type="AlphaFoldDB" id="A0A0E0FBV9"/>
<proteinExistence type="predicted"/>
<dbReference type="EnsemblPlants" id="OMERI12G07610.1">
    <property type="protein sequence ID" value="OMERI12G07610.1"/>
    <property type="gene ID" value="OMERI12G07610"/>
</dbReference>
<sequence length="61" mass="6709">MAYHPPPSLTAAPFYLLICGRFGMGSDSNGKKRIDLPCGAWRQIDLVEVVLLLQQGHLLAE</sequence>
<dbReference type="Proteomes" id="UP000008021">
    <property type="component" value="Chromosome 12"/>
</dbReference>
<accession>A0A0E0FBV9</accession>